<dbReference type="AlphaFoldDB" id="A0A1B6HJ90"/>
<proteinExistence type="inferred from homology"/>
<name>A0A1B6HJ90_9HEMI</name>
<evidence type="ECO:0000313" key="2">
    <source>
        <dbReference type="EMBL" id="JAS74645.1"/>
    </source>
</evidence>
<dbReference type="PANTHER" id="PTHR12829">
    <property type="entry name" value="N6-ADENOSINE-METHYLTRANSFERASE"/>
    <property type="match status" value="1"/>
</dbReference>
<dbReference type="GO" id="GO:0032259">
    <property type="term" value="P:methylation"/>
    <property type="evidence" value="ECO:0007669"/>
    <property type="project" value="InterPro"/>
</dbReference>
<evidence type="ECO:0008006" key="3">
    <source>
        <dbReference type="Google" id="ProtNLM"/>
    </source>
</evidence>
<dbReference type="EMBL" id="GECU01033061">
    <property type="protein sequence ID" value="JAS74645.1"/>
    <property type="molecule type" value="Transcribed_RNA"/>
</dbReference>
<dbReference type="InterPro" id="IPR029063">
    <property type="entry name" value="SAM-dependent_MTases_sf"/>
</dbReference>
<dbReference type="PANTHER" id="PTHR12829:SF4">
    <property type="entry name" value="N(6)-ADENINE-SPECIFIC METHYLTRANSFERASE METTL4"/>
    <property type="match status" value="1"/>
</dbReference>
<dbReference type="SUPFAM" id="SSF53335">
    <property type="entry name" value="S-adenosyl-L-methionine-dependent methyltransferases"/>
    <property type="match status" value="1"/>
</dbReference>
<gene>
    <name evidence="2" type="ORF">g.19260</name>
</gene>
<dbReference type="PROSITE" id="PS00092">
    <property type="entry name" value="N6_MTASE"/>
    <property type="match status" value="1"/>
</dbReference>
<dbReference type="PROSITE" id="PS51143">
    <property type="entry name" value="MT_A70"/>
    <property type="match status" value="1"/>
</dbReference>
<accession>A0A1B6HJ90</accession>
<dbReference type="GO" id="GO:0003676">
    <property type="term" value="F:nucleic acid binding"/>
    <property type="evidence" value="ECO:0007669"/>
    <property type="project" value="InterPro"/>
</dbReference>
<sequence length="377" mass="43051">MSIICESSKGWVIDHANFINSVYLNVDSETNHESNSFVLNEHLFEIVTPFLFDLEASSVLSPISKKRKKNERKKHLSDINSICGTHSEVTTVKSALTELVALAQEKGHFKVKIGNEDYTSNNEMARQCSMSFFNDICQEKLPKCNGGNTFEKPVLANIYGEHYLIPSTSRFYCCDIRELHLSLEKSQFDFVLLDPPWWNKYIRRRKMKQETGGYNMMYNEEVGSLPVGDWLAADALVGVWCTNCARHEQDVISHWFPKWGLRHVSTWFWVKVTMSGVPVCQFSPPPGKQPYERVLLGAAATRIDRLPPDSRCIISVPSAIHSHKPPLSEIMKSYLPHKPRCLELFARYLQPHWVSAGDQVLALQNTKLYKQIQLSAS</sequence>
<dbReference type="GO" id="GO:0005634">
    <property type="term" value="C:nucleus"/>
    <property type="evidence" value="ECO:0007669"/>
    <property type="project" value="TreeGrafter"/>
</dbReference>
<dbReference type="GO" id="GO:0008168">
    <property type="term" value="F:methyltransferase activity"/>
    <property type="evidence" value="ECO:0007669"/>
    <property type="project" value="InterPro"/>
</dbReference>
<comment type="similarity">
    <text evidence="1">Belongs to the MT-A70-like family.</text>
</comment>
<dbReference type="InterPro" id="IPR007757">
    <property type="entry name" value="MT-A70-like"/>
</dbReference>
<evidence type="ECO:0000256" key="1">
    <source>
        <dbReference type="PROSITE-ProRule" id="PRU00489"/>
    </source>
</evidence>
<reference evidence="2" key="1">
    <citation type="submission" date="2015-11" db="EMBL/GenBank/DDBJ databases">
        <title>De novo transcriptome assembly of four potential Pierce s Disease insect vectors from Arizona vineyards.</title>
        <authorList>
            <person name="Tassone E.E."/>
        </authorList>
    </citation>
    <scope>NUCLEOTIDE SEQUENCE</scope>
</reference>
<dbReference type="Pfam" id="PF05063">
    <property type="entry name" value="MT-A70"/>
    <property type="match status" value="1"/>
</dbReference>
<protein>
    <recommendedName>
        <fullName evidence="3">Methyltransferase-like protein 4</fullName>
    </recommendedName>
</protein>
<organism evidence="2">
    <name type="scientific">Homalodisca liturata</name>
    <dbReference type="NCBI Taxonomy" id="320908"/>
    <lineage>
        <taxon>Eukaryota</taxon>
        <taxon>Metazoa</taxon>
        <taxon>Ecdysozoa</taxon>
        <taxon>Arthropoda</taxon>
        <taxon>Hexapoda</taxon>
        <taxon>Insecta</taxon>
        <taxon>Pterygota</taxon>
        <taxon>Neoptera</taxon>
        <taxon>Paraneoptera</taxon>
        <taxon>Hemiptera</taxon>
        <taxon>Auchenorrhyncha</taxon>
        <taxon>Membracoidea</taxon>
        <taxon>Cicadellidae</taxon>
        <taxon>Cicadellinae</taxon>
        <taxon>Proconiini</taxon>
        <taxon>Homalodisca</taxon>
    </lineage>
</organism>
<dbReference type="InterPro" id="IPR002052">
    <property type="entry name" value="DNA_methylase_N6_adenine_CS"/>
</dbReference>